<dbReference type="OrthoDB" id="86031at2"/>
<gene>
    <name evidence="1" type="ORF">FC21_GL000184</name>
</gene>
<dbReference type="RefSeq" id="WP_056995255.1">
    <property type="nucleotide sequence ID" value="NZ_AZGC01000008.1"/>
</dbReference>
<keyword evidence="2" id="KW-1185">Reference proteome</keyword>
<name>A0A0R1UT87_9LACO</name>
<comment type="caution">
    <text evidence="1">The sequence shown here is derived from an EMBL/GenBank/DDBJ whole genome shotgun (WGS) entry which is preliminary data.</text>
</comment>
<proteinExistence type="predicted"/>
<accession>A0A0R1UT87</accession>
<protein>
    <submittedName>
        <fullName evidence="1">Uncharacterized protein</fullName>
    </submittedName>
</protein>
<evidence type="ECO:0000313" key="1">
    <source>
        <dbReference type="EMBL" id="KRL96385.1"/>
    </source>
</evidence>
<dbReference type="STRING" id="417373.GCA_001570685_01188"/>
<organism evidence="1 2">
    <name type="scientific">Limosilactobacillus equigenerosi DSM 18793 = JCM 14505</name>
    <dbReference type="NCBI Taxonomy" id="1423742"/>
    <lineage>
        <taxon>Bacteria</taxon>
        <taxon>Bacillati</taxon>
        <taxon>Bacillota</taxon>
        <taxon>Bacilli</taxon>
        <taxon>Lactobacillales</taxon>
        <taxon>Lactobacillaceae</taxon>
        <taxon>Limosilactobacillus</taxon>
    </lineage>
</organism>
<dbReference type="PATRIC" id="fig|1423742.4.peg.196"/>
<dbReference type="AlphaFoldDB" id="A0A0R1UT87"/>
<reference evidence="1 2" key="1">
    <citation type="journal article" date="2015" name="Genome Announc.">
        <title>Expanding the biotechnology potential of lactobacilli through comparative genomics of 213 strains and associated genera.</title>
        <authorList>
            <person name="Sun Z."/>
            <person name="Harris H.M."/>
            <person name="McCann A."/>
            <person name="Guo C."/>
            <person name="Argimon S."/>
            <person name="Zhang W."/>
            <person name="Yang X."/>
            <person name="Jeffery I.B."/>
            <person name="Cooney J.C."/>
            <person name="Kagawa T.F."/>
            <person name="Liu W."/>
            <person name="Song Y."/>
            <person name="Salvetti E."/>
            <person name="Wrobel A."/>
            <person name="Rasinkangas P."/>
            <person name="Parkhill J."/>
            <person name="Rea M.C."/>
            <person name="O'Sullivan O."/>
            <person name="Ritari J."/>
            <person name="Douillard F.P."/>
            <person name="Paul Ross R."/>
            <person name="Yang R."/>
            <person name="Briner A.E."/>
            <person name="Felis G.E."/>
            <person name="de Vos W.M."/>
            <person name="Barrangou R."/>
            <person name="Klaenhammer T.R."/>
            <person name="Caufield P.W."/>
            <person name="Cui Y."/>
            <person name="Zhang H."/>
            <person name="O'Toole P.W."/>
        </authorList>
    </citation>
    <scope>NUCLEOTIDE SEQUENCE [LARGE SCALE GENOMIC DNA]</scope>
    <source>
        <strain evidence="1 2">DSM 18793</strain>
    </source>
</reference>
<dbReference type="Proteomes" id="UP000051084">
    <property type="component" value="Unassembled WGS sequence"/>
</dbReference>
<dbReference type="EMBL" id="AZGC01000008">
    <property type="protein sequence ID" value="KRL96385.1"/>
    <property type="molecule type" value="Genomic_DNA"/>
</dbReference>
<evidence type="ECO:0000313" key="2">
    <source>
        <dbReference type="Proteomes" id="UP000051084"/>
    </source>
</evidence>
<sequence length="388" mass="44949">MKDIEKIEVLLAMAVDLLTTKKINQAKYVEKYRKLDEKGIDDESIRHKIQRDIKDLRGYFANNNYGEISKLKKGNYELNGTGLDELMSGWVMLDDVQKAIVIEVLADIRLLSKTEFAEIAGKFVSSDKPILFNEFNNLMQRYRERYSSIDINTDDNEYMQSIFEKLSLLYETTYLDKNGRAKQSGCQVEVLKVAYQDREFEEHNYSVIANEIAFRDHHLYLISTEVENLGDNEWRPIKDSRRNLRLDRIINVKKTNISLSMPTNSQDEAASAFTGQEKIVFECYGDAILPALDRYIDWKQLESGQNNLLSNKVTFYDQHGNKMDKQTNLKLQVQRSITHSGKAIFEIRDSLEGTKIWLLSQGENVKVIQNDDLKKKMKSSLQGALAYY</sequence>